<name>A0A0V1C1D0_TRISP</name>
<sequence>MSIFRINVCSLIDRHARDYYMIAIYLSIKLNSPVITSSVELGEVPMKFGNFVTPESWALEKNVHLPSLTYDMLLNWAENESFCFKSFLNIRGFDYS</sequence>
<accession>A0A0V1C1D0</accession>
<dbReference type="OrthoDB" id="10468998at2759"/>
<evidence type="ECO:0000313" key="1">
    <source>
        <dbReference type="EMBL" id="KRY43098.1"/>
    </source>
</evidence>
<comment type="caution">
    <text evidence="1">The sequence shown here is derived from an EMBL/GenBank/DDBJ whole genome shotgun (WGS) entry which is preliminary data.</text>
</comment>
<proteinExistence type="predicted"/>
<protein>
    <submittedName>
        <fullName evidence="1">Uncharacterized protein</fullName>
    </submittedName>
</protein>
<organism evidence="1 2">
    <name type="scientific">Trichinella spiralis</name>
    <name type="common">Trichina worm</name>
    <dbReference type="NCBI Taxonomy" id="6334"/>
    <lineage>
        <taxon>Eukaryota</taxon>
        <taxon>Metazoa</taxon>
        <taxon>Ecdysozoa</taxon>
        <taxon>Nematoda</taxon>
        <taxon>Enoplea</taxon>
        <taxon>Dorylaimia</taxon>
        <taxon>Trichinellida</taxon>
        <taxon>Trichinellidae</taxon>
        <taxon>Trichinella</taxon>
    </lineage>
</organism>
<gene>
    <name evidence="1" type="ORF">T01_12747</name>
</gene>
<dbReference type="Proteomes" id="UP000054776">
    <property type="component" value="Unassembled WGS sequence"/>
</dbReference>
<dbReference type="InParanoid" id="A0A0V1C1D0"/>
<dbReference type="EMBL" id="JYDH01000002">
    <property type="protein sequence ID" value="KRY43098.1"/>
    <property type="molecule type" value="Genomic_DNA"/>
</dbReference>
<reference evidence="1 2" key="1">
    <citation type="submission" date="2015-01" db="EMBL/GenBank/DDBJ databases">
        <title>Evolution of Trichinella species and genotypes.</title>
        <authorList>
            <person name="Korhonen P.K."/>
            <person name="Edoardo P."/>
            <person name="Giuseppe L.R."/>
            <person name="Gasser R.B."/>
        </authorList>
    </citation>
    <scope>NUCLEOTIDE SEQUENCE [LARGE SCALE GENOMIC DNA]</scope>
    <source>
        <strain evidence="1">ISS3</strain>
    </source>
</reference>
<keyword evidence="2" id="KW-1185">Reference proteome</keyword>
<evidence type="ECO:0000313" key="2">
    <source>
        <dbReference type="Proteomes" id="UP000054776"/>
    </source>
</evidence>
<dbReference type="AlphaFoldDB" id="A0A0V1C1D0"/>